<dbReference type="Pfam" id="PF07635">
    <property type="entry name" value="PSCyt1"/>
    <property type="match status" value="1"/>
</dbReference>
<dbReference type="InterPro" id="IPR036909">
    <property type="entry name" value="Cyt_c-like_dom_sf"/>
</dbReference>
<dbReference type="PANTHER" id="PTHR35889">
    <property type="entry name" value="CYCLOINULO-OLIGOSACCHARIDE FRUCTANOTRANSFERASE-RELATED"/>
    <property type="match status" value="1"/>
</dbReference>
<keyword evidence="2" id="KW-0732">Signal</keyword>
<sequence length="463" mass="49760" precursor="true">MSTSRRPTAWFGPLLAALLMPSAERPASAQSPKNTAAQPPAEAASFRDDVAPILVANCVGCHSENRPGKARGKLDLTTFAKLMEGTPAEKVIAPGKPDESHLVLRVKGEEEPRMPQGGNNAGLADSAIARMERWIKAGAKLDAGLDPKAPIAGYAATPDQLRRNELARMSPEERDSQAEAAGRSRWKQANPGVTPELVAGDRVLLLSALPKDRAASAVKLLDGQHAQLRRVLGPGVGDSPEKVGLYVFNGRKDFVEFVRSVEGREIDADVVSTGNLRVPHPYLAAVDPLGGRKEEPVAARRPRPRGRRADDRDGSSPDRTLGGILTEALGRAAVASRGKSPQWLADGVGAFLGSQVEPRSPYYRKLRATALSRFRKGWTTPVNEVLGEGDQATADDIRGVGFALVEAMLRTPAMRGSFPAFAEAMAKGKDKLGDALKDVYQLSREEFMTLTGEWVGERYGDIQ</sequence>
<dbReference type="InterPro" id="IPR011429">
    <property type="entry name" value="Cyt_c_Planctomycete-type"/>
</dbReference>
<keyword evidence="5" id="KW-1185">Reference proteome</keyword>
<evidence type="ECO:0000313" key="5">
    <source>
        <dbReference type="Proteomes" id="UP000324233"/>
    </source>
</evidence>
<evidence type="ECO:0000313" key="4">
    <source>
        <dbReference type="EMBL" id="QEH32700.1"/>
    </source>
</evidence>
<reference evidence="4 5" key="1">
    <citation type="submission" date="2019-08" db="EMBL/GenBank/DDBJ databases">
        <title>Deep-cultivation of Planctomycetes and their phenomic and genomic characterization uncovers novel biology.</title>
        <authorList>
            <person name="Wiegand S."/>
            <person name="Jogler M."/>
            <person name="Boedeker C."/>
            <person name="Pinto D."/>
            <person name="Vollmers J."/>
            <person name="Rivas-Marin E."/>
            <person name="Kohn T."/>
            <person name="Peeters S.H."/>
            <person name="Heuer A."/>
            <person name="Rast P."/>
            <person name="Oberbeckmann S."/>
            <person name="Bunk B."/>
            <person name="Jeske O."/>
            <person name="Meyerdierks A."/>
            <person name="Storesund J.E."/>
            <person name="Kallscheuer N."/>
            <person name="Luecker S."/>
            <person name="Lage O.M."/>
            <person name="Pohl T."/>
            <person name="Merkel B.J."/>
            <person name="Hornburger P."/>
            <person name="Mueller R.-W."/>
            <person name="Bruemmer F."/>
            <person name="Labrenz M."/>
            <person name="Spormann A.M."/>
            <person name="Op den Camp H."/>
            <person name="Overmann J."/>
            <person name="Amann R."/>
            <person name="Jetten M.S.M."/>
            <person name="Mascher T."/>
            <person name="Medema M.H."/>
            <person name="Devos D.P."/>
            <person name="Kaster A.-K."/>
            <person name="Ovreas L."/>
            <person name="Rohde M."/>
            <person name="Galperin M.Y."/>
            <person name="Jogler C."/>
        </authorList>
    </citation>
    <scope>NUCLEOTIDE SEQUENCE [LARGE SCALE GENOMIC DNA]</scope>
    <source>
        <strain evidence="4 5">OJF2</strain>
    </source>
</reference>
<dbReference type="RefSeq" id="WP_168221627.1">
    <property type="nucleotide sequence ID" value="NZ_CP042997.1"/>
</dbReference>
<proteinExistence type="predicted"/>
<dbReference type="GO" id="GO:0020037">
    <property type="term" value="F:heme binding"/>
    <property type="evidence" value="ECO:0007669"/>
    <property type="project" value="InterPro"/>
</dbReference>
<dbReference type="Proteomes" id="UP000324233">
    <property type="component" value="Chromosome"/>
</dbReference>
<organism evidence="4 5">
    <name type="scientific">Aquisphaera giovannonii</name>
    <dbReference type="NCBI Taxonomy" id="406548"/>
    <lineage>
        <taxon>Bacteria</taxon>
        <taxon>Pseudomonadati</taxon>
        <taxon>Planctomycetota</taxon>
        <taxon>Planctomycetia</taxon>
        <taxon>Isosphaerales</taxon>
        <taxon>Isosphaeraceae</taxon>
        <taxon>Aquisphaera</taxon>
    </lineage>
</organism>
<feature type="domain" description="Cytochrome C Planctomycete-type" evidence="3">
    <location>
        <begin position="58"/>
        <end position="115"/>
    </location>
</feature>
<dbReference type="GO" id="GO:0009055">
    <property type="term" value="F:electron transfer activity"/>
    <property type="evidence" value="ECO:0007669"/>
    <property type="project" value="InterPro"/>
</dbReference>
<evidence type="ECO:0000256" key="2">
    <source>
        <dbReference type="SAM" id="SignalP"/>
    </source>
</evidence>
<gene>
    <name evidence="4" type="ORF">OJF2_11790</name>
</gene>
<evidence type="ECO:0000256" key="1">
    <source>
        <dbReference type="SAM" id="MobiDB-lite"/>
    </source>
</evidence>
<dbReference type="EMBL" id="CP042997">
    <property type="protein sequence ID" value="QEH32700.1"/>
    <property type="molecule type" value="Genomic_DNA"/>
</dbReference>
<feature type="region of interest" description="Disordered" evidence="1">
    <location>
        <begin position="287"/>
        <end position="322"/>
    </location>
</feature>
<dbReference type="SUPFAM" id="SSF46626">
    <property type="entry name" value="Cytochrome c"/>
    <property type="match status" value="1"/>
</dbReference>
<dbReference type="PANTHER" id="PTHR35889:SF3">
    <property type="entry name" value="F-BOX DOMAIN-CONTAINING PROTEIN"/>
    <property type="match status" value="1"/>
</dbReference>
<feature type="compositionally biased region" description="Polar residues" evidence="1">
    <location>
        <begin position="28"/>
        <end position="37"/>
    </location>
</feature>
<evidence type="ECO:0000259" key="3">
    <source>
        <dbReference type="Pfam" id="PF07635"/>
    </source>
</evidence>
<feature type="region of interest" description="Disordered" evidence="1">
    <location>
        <begin position="22"/>
        <end position="43"/>
    </location>
</feature>
<feature type="chain" id="PRO_5022854317" evidence="2">
    <location>
        <begin position="30"/>
        <end position="463"/>
    </location>
</feature>
<feature type="compositionally biased region" description="Basic and acidic residues" evidence="1">
    <location>
        <begin position="307"/>
        <end position="316"/>
    </location>
</feature>
<feature type="compositionally biased region" description="Basic and acidic residues" evidence="1">
    <location>
        <begin position="168"/>
        <end position="177"/>
    </location>
</feature>
<dbReference type="KEGG" id="agv:OJF2_11790"/>
<feature type="signal peptide" evidence="2">
    <location>
        <begin position="1"/>
        <end position="29"/>
    </location>
</feature>
<dbReference type="AlphaFoldDB" id="A0A5B9VYK8"/>
<feature type="region of interest" description="Disordered" evidence="1">
    <location>
        <begin position="168"/>
        <end position="189"/>
    </location>
</feature>
<name>A0A5B9VYK8_9BACT</name>
<protein>
    <submittedName>
        <fullName evidence="4">Planctomycete cytochrome C</fullName>
    </submittedName>
</protein>
<accession>A0A5B9VYK8</accession>